<dbReference type="InterPro" id="IPR010987">
    <property type="entry name" value="Glutathione-S-Trfase_C-like"/>
</dbReference>
<dbReference type="InterPro" id="IPR036249">
    <property type="entry name" value="Thioredoxin-like_sf"/>
</dbReference>
<comment type="caution">
    <text evidence="4">The sequence shown here is derived from an EMBL/GenBank/DDBJ whole genome shotgun (WGS) entry which is preliminary data.</text>
</comment>
<dbReference type="CDD" id="cd03042">
    <property type="entry name" value="GST_N_Zeta"/>
    <property type="match status" value="1"/>
</dbReference>
<dbReference type="CDD" id="cd03191">
    <property type="entry name" value="GST_C_Zeta"/>
    <property type="match status" value="1"/>
</dbReference>
<dbReference type="InterPro" id="IPR036282">
    <property type="entry name" value="Glutathione-S-Trfase_C_sf"/>
</dbReference>
<dbReference type="Proteomes" id="UP001228044">
    <property type="component" value="Unassembled WGS sequence"/>
</dbReference>
<comment type="similarity">
    <text evidence="1">Belongs to the GST superfamily. Zeta family.</text>
</comment>
<proteinExistence type="inferred from homology"/>
<dbReference type="PROSITE" id="PS50405">
    <property type="entry name" value="GST_CTER"/>
    <property type="match status" value="1"/>
</dbReference>
<evidence type="ECO:0000256" key="1">
    <source>
        <dbReference type="ARBA" id="ARBA00010007"/>
    </source>
</evidence>
<dbReference type="SUPFAM" id="SSF47616">
    <property type="entry name" value="GST C-terminal domain-like"/>
    <property type="match status" value="1"/>
</dbReference>
<accession>A0ABT8DWI4</accession>
<protein>
    <submittedName>
        <fullName evidence="4">Maleylacetoacetate isomerase</fullName>
        <ecNumber evidence="4">5.2.1.2</ecNumber>
    </submittedName>
</protein>
<evidence type="ECO:0000313" key="5">
    <source>
        <dbReference type="Proteomes" id="UP001228044"/>
    </source>
</evidence>
<dbReference type="RefSeq" id="WP_290361005.1">
    <property type="nucleotide sequence ID" value="NZ_JAUHHC010000005.1"/>
</dbReference>
<organism evidence="4 5">
    <name type="scientific">Roseateles violae</name>
    <dbReference type="NCBI Taxonomy" id="3058042"/>
    <lineage>
        <taxon>Bacteria</taxon>
        <taxon>Pseudomonadati</taxon>
        <taxon>Pseudomonadota</taxon>
        <taxon>Betaproteobacteria</taxon>
        <taxon>Burkholderiales</taxon>
        <taxon>Sphaerotilaceae</taxon>
        <taxon>Roseateles</taxon>
    </lineage>
</organism>
<name>A0ABT8DWI4_9BURK</name>
<keyword evidence="5" id="KW-1185">Reference proteome</keyword>
<dbReference type="InterPro" id="IPR004045">
    <property type="entry name" value="Glutathione_S-Trfase_N"/>
</dbReference>
<dbReference type="NCBIfam" id="TIGR01262">
    <property type="entry name" value="maiA"/>
    <property type="match status" value="1"/>
</dbReference>
<dbReference type="Pfam" id="PF13410">
    <property type="entry name" value="GST_C_2"/>
    <property type="match status" value="1"/>
</dbReference>
<evidence type="ECO:0000259" key="2">
    <source>
        <dbReference type="PROSITE" id="PS50404"/>
    </source>
</evidence>
<feature type="domain" description="GST C-terminal" evidence="3">
    <location>
        <begin position="87"/>
        <end position="214"/>
    </location>
</feature>
<dbReference type="Pfam" id="PF13417">
    <property type="entry name" value="GST_N_3"/>
    <property type="match status" value="1"/>
</dbReference>
<dbReference type="InterPro" id="IPR005955">
    <property type="entry name" value="GST_Zeta"/>
</dbReference>
<dbReference type="InterPro" id="IPR040079">
    <property type="entry name" value="Glutathione_S-Trfase"/>
</dbReference>
<dbReference type="GO" id="GO:0016034">
    <property type="term" value="F:maleylacetoacetate isomerase activity"/>
    <property type="evidence" value="ECO:0007669"/>
    <property type="project" value="UniProtKB-EC"/>
</dbReference>
<dbReference type="EC" id="5.2.1.2" evidence="4"/>
<dbReference type="InterPro" id="IPR034333">
    <property type="entry name" value="GST_Zeta_N"/>
</dbReference>
<dbReference type="SUPFAM" id="SSF52833">
    <property type="entry name" value="Thioredoxin-like"/>
    <property type="match status" value="1"/>
</dbReference>
<keyword evidence="4" id="KW-0413">Isomerase</keyword>
<dbReference type="PANTHER" id="PTHR42673:SF21">
    <property type="entry name" value="GLUTATHIONE S-TRANSFERASE YFCF"/>
    <property type="match status" value="1"/>
</dbReference>
<dbReference type="EMBL" id="JAUHHC010000005">
    <property type="protein sequence ID" value="MDN3922538.1"/>
    <property type="molecule type" value="Genomic_DNA"/>
</dbReference>
<dbReference type="Gene3D" id="1.20.1050.10">
    <property type="match status" value="1"/>
</dbReference>
<gene>
    <name evidence="4" type="primary">maiA</name>
    <name evidence="4" type="ORF">QWJ38_19785</name>
</gene>
<feature type="domain" description="GST N-terminal" evidence="2">
    <location>
        <begin position="1"/>
        <end position="82"/>
    </location>
</feature>
<evidence type="ECO:0000313" key="4">
    <source>
        <dbReference type="EMBL" id="MDN3922538.1"/>
    </source>
</evidence>
<reference evidence="4 5" key="1">
    <citation type="submission" date="2023-06" db="EMBL/GenBank/DDBJ databases">
        <title>Pelomonas sp. PFR6 16S ribosomal RNA gene Genome sequencing and assembly.</title>
        <authorList>
            <person name="Woo H."/>
        </authorList>
    </citation>
    <scope>NUCLEOTIDE SEQUENCE [LARGE SCALE GENOMIC DNA]</scope>
    <source>
        <strain evidence="4 5">PFR6</strain>
    </source>
</reference>
<dbReference type="SFLD" id="SFLDG00358">
    <property type="entry name" value="Main_(cytGST)"/>
    <property type="match status" value="1"/>
</dbReference>
<dbReference type="Gene3D" id="3.40.30.10">
    <property type="entry name" value="Glutaredoxin"/>
    <property type="match status" value="1"/>
</dbReference>
<dbReference type="InterPro" id="IPR034330">
    <property type="entry name" value="GST_Zeta_C"/>
</dbReference>
<sequence length="214" mass="23992">MTLFTYFRSSASYRVRIALALKRLPHGAIPIHLVRNGGEQHSAEFASLNPAHLVPVLMDGPHTMSQSLAILEYLEERYPEVPLLPTETVGRARVRGLAQSIACEIHPLNNLRVLQYMERDLHIDEEARARWYRHWVALGFEAIEHELRTSPRTGAFCHGDAPTIADCCLVPQVYNARRFNVSLDSYPTIVEIVERCDALPAFRAAAPAVQADAA</sequence>
<dbReference type="SFLD" id="SFLDS00019">
    <property type="entry name" value="Glutathione_Transferase_(cytos"/>
    <property type="match status" value="1"/>
</dbReference>
<dbReference type="PANTHER" id="PTHR42673">
    <property type="entry name" value="MALEYLACETOACETATE ISOMERASE"/>
    <property type="match status" value="1"/>
</dbReference>
<dbReference type="PROSITE" id="PS50404">
    <property type="entry name" value="GST_NTER"/>
    <property type="match status" value="1"/>
</dbReference>
<evidence type="ECO:0000259" key="3">
    <source>
        <dbReference type="PROSITE" id="PS50405"/>
    </source>
</evidence>